<feature type="region of interest" description="Disordered" evidence="1">
    <location>
        <begin position="141"/>
        <end position="230"/>
    </location>
</feature>
<evidence type="ECO:0000313" key="3">
    <source>
        <dbReference type="Proteomes" id="UP001183414"/>
    </source>
</evidence>
<dbReference type="RefSeq" id="WP_311676167.1">
    <property type="nucleotide sequence ID" value="NZ_JAVREQ010000043.1"/>
</dbReference>
<organism evidence="2 3">
    <name type="scientific">Streptomyces hazeniae</name>
    <dbReference type="NCBI Taxonomy" id="3075538"/>
    <lineage>
        <taxon>Bacteria</taxon>
        <taxon>Bacillati</taxon>
        <taxon>Actinomycetota</taxon>
        <taxon>Actinomycetes</taxon>
        <taxon>Kitasatosporales</taxon>
        <taxon>Streptomycetaceae</taxon>
        <taxon>Streptomyces</taxon>
    </lineage>
</organism>
<evidence type="ECO:0000256" key="1">
    <source>
        <dbReference type="SAM" id="MobiDB-lite"/>
    </source>
</evidence>
<feature type="region of interest" description="Disordered" evidence="1">
    <location>
        <begin position="305"/>
        <end position="342"/>
    </location>
</feature>
<proteinExistence type="predicted"/>
<sequence>MARIRTIKPEAFESEDLASVSVTAERTFFGLLTLADDTGRFRDHPAIICGRLWALRSEHTSAHVAHDLEQLAAAGLICRYTGCDGRRYLHIVTWARHQKIDRPSASRIPRCPGHQGDHKCSGCGEAQCREAGEQGVLIESSTNPQRALVQPETPPPPPAARLSQSETTVVQQARPRESGRTRSSIILTGQSALDEGSSSTREDAASGSRILDPGSFLTGREAPAPNTPPEAVSAKDLLAEYIQGCAHRPPQDLLGLLGRKVKALLGEGFAPETIRAALERLRVKALHPSVLPSLVNEVLNAPVPQGTTTTSASGAGPWAPSTSAYRPYIDPAAPEPTTFGGR</sequence>
<evidence type="ECO:0000313" key="2">
    <source>
        <dbReference type="EMBL" id="MDT0382589.1"/>
    </source>
</evidence>
<keyword evidence="3" id="KW-1185">Reference proteome</keyword>
<evidence type="ECO:0008006" key="4">
    <source>
        <dbReference type="Google" id="ProtNLM"/>
    </source>
</evidence>
<gene>
    <name evidence="2" type="ORF">RM572_27935</name>
</gene>
<protein>
    <recommendedName>
        <fullName evidence="4">Phage or prophage related protein</fullName>
    </recommendedName>
</protein>
<accession>A0ABU2P015</accession>
<reference evidence="3" key="1">
    <citation type="submission" date="2023-07" db="EMBL/GenBank/DDBJ databases">
        <title>30 novel species of actinomycetes from the DSMZ collection.</title>
        <authorList>
            <person name="Nouioui I."/>
        </authorList>
    </citation>
    <scope>NUCLEOTIDE SEQUENCE [LARGE SCALE GENOMIC DNA]</scope>
    <source>
        <strain evidence="3">DSM 42041</strain>
    </source>
</reference>
<feature type="compositionally biased region" description="Low complexity" evidence="1">
    <location>
        <begin position="306"/>
        <end position="316"/>
    </location>
</feature>
<feature type="compositionally biased region" description="Polar residues" evidence="1">
    <location>
        <begin position="162"/>
        <end position="171"/>
    </location>
</feature>
<name>A0ABU2P015_9ACTN</name>
<feature type="compositionally biased region" description="Polar residues" evidence="1">
    <location>
        <begin position="181"/>
        <end position="199"/>
    </location>
</feature>
<dbReference type="Proteomes" id="UP001183414">
    <property type="component" value="Unassembled WGS sequence"/>
</dbReference>
<comment type="caution">
    <text evidence="2">The sequence shown here is derived from an EMBL/GenBank/DDBJ whole genome shotgun (WGS) entry which is preliminary data.</text>
</comment>
<dbReference type="EMBL" id="JAVREQ010000043">
    <property type="protein sequence ID" value="MDT0382589.1"/>
    <property type="molecule type" value="Genomic_DNA"/>
</dbReference>